<dbReference type="AlphaFoldDB" id="A0AA36FHF8"/>
<name>A0AA36FHF8_OCTVU</name>
<accession>A0AA36FHF8</accession>
<proteinExistence type="predicted"/>
<keyword evidence="1" id="KW-0472">Membrane</keyword>
<evidence type="ECO:0000313" key="2">
    <source>
        <dbReference type="EMBL" id="CAI9734528.1"/>
    </source>
</evidence>
<feature type="transmembrane region" description="Helical" evidence="1">
    <location>
        <begin position="139"/>
        <end position="158"/>
    </location>
</feature>
<reference evidence="2" key="1">
    <citation type="submission" date="2023-08" db="EMBL/GenBank/DDBJ databases">
        <authorList>
            <person name="Alioto T."/>
            <person name="Alioto T."/>
            <person name="Gomez Garrido J."/>
        </authorList>
    </citation>
    <scope>NUCLEOTIDE SEQUENCE</scope>
</reference>
<feature type="transmembrane region" description="Helical" evidence="1">
    <location>
        <begin position="70"/>
        <end position="88"/>
    </location>
</feature>
<evidence type="ECO:0000313" key="3">
    <source>
        <dbReference type="Proteomes" id="UP001162480"/>
    </source>
</evidence>
<feature type="transmembrane region" description="Helical" evidence="1">
    <location>
        <begin position="29"/>
        <end position="49"/>
    </location>
</feature>
<gene>
    <name evidence="2" type="ORF">OCTVUL_1B031456</name>
</gene>
<feature type="transmembrane region" description="Helical" evidence="1">
    <location>
        <begin position="164"/>
        <end position="184"/>
    </location>
</feature>
<evidence type="ECO:0000256" key="1">
    <source>
        <dbReference type="SAM" id="Phobius"/>
    </source>
</evidence>
<keyword evidence="1" id="KW-1133">Transmembrane helix</keyword>
<keyword evidence="1" id="KW-0812">Transmembrane</keyword>
<sequence>MWTRILGLKIQILTLAYHAMFVMDKFTTFHYYFIGYFIVWLMVNLVQIVKNQPRLGHYEVQNLSTQLIRIEFFVTFLSGLAYMAFPHFLTTLFSPKPDLIHVYIIQLVGGSTLGGIWLSWYSTSFCIKRDIKSVLLSRVYTTIIIFAVITQSHFMLGYPKLENMWLFFTWFLPFVLAIVGLIMINA</sequence>
<protein>
    <submittedName>
        <fullName evidence="2">Uncharacterized protein</fullName>
    </submittedName>
</protein>
<dbReference type="EMBL" id="OX597829">
    <property type="protein sequence ID" value="CAI9734528.1"/>
    <property type="molecule type" value="Genomic_DNA"/>
</dbReference>
<keyword evidence="3" id="KW-1185">Reference proteome</keyword>
<feature type="transmembrane region" description="Helical" evidence="1">
    <location>
        <begin position="100"/>
        <end position="118"/>
    </location>
</feature>
<dbReference type="Proteomes" id="UP001162480">
    <property type="component" value="Chromosome 16"/>
</dbReference>
<organism evidence="2 3">
    <name type="scientific">Octopus vulgaris</name>
    <name type="common">Common octopus</name>
    <dbReference type="NCBI Taxonomy" id="6645"/>
    <lineage>
        <taxon>Eukaryota</taxon>
        <taxon>Metazoa</taxon>
        <taxon>Spiralia</taxon>
        <taxon>Lophotrochozoa</taxon>
        <taxon>Mollusca</taxon>
        <taxon>Cephalopoda</taxon>
        <taxon>Coleoidea</taxon>
        <taxon>Octopodiformes</taxon>
        <taxon>Octopoda</taxon>
        <taxon>Incirrata</taxon>
        <taxon>Octopodidae</taxon>
        <taxon>Octopus</taxon>
    </lineage>
</organism>